<comment type="caution">
    <text evidence="2">The sequence shown here is derived from an EMBL/GenBank/DDBJ whole genome shotgun (WGS) entry which is preliminary data.</text>
</comment>
<dbReference type="EMBL" id="MCOG01000565">
    <property type="protein sequence ID" value="ORX98495.1"/>
    <property type="molecule type" value="Genomic_DNA"/>
</dbReference>
<proteinExistence type="predicted"/>
<gene>
    <name evidence="2" type="ORF">LY90DRAFT_709568</name>
</gene>
<organism evidence="2 3">
    <name type="scientific">Neocallimastix californiae</name>
    <dbReference type="NCBI Taxonomy" id="1754190"/>
    <lineage>
        <taxon>Eukaryota</taxon>
        <taxon>Fungi</taxon>
        <taxon>Fungi incertae sedis</taxon>
        <taxon>Chytridiomycota</taxon>
        <taxon>Chytridiomycota incertae sedis</taxon>
        <taxon>Neocallimastigomycetes</taxon>
        <taxon>Neocallimastigales</taxon>
        <taxon>Neocallimastigaceae</taxon>
        <taxon>Neocallimastix</taxon>
    </lineage>
</organism>
<feature type="signal peptide" evidence="1">
    <location>
        <begin position="1"/>
        <end position="19"/>
    </location>
</feature>
<dbReference type="AlphaFoldDB" id="A0A1Y1YKF6"/>
<evidence type="ECO:0000313" key="3">
    <source>
        <dbReference type="Proteomes" id="UP000193920"/>
    </source>
</evidence>
<sequence length="222" mass="23790">MKLLSYVFVALSIAGAAMASICNRDLECLTSNAQITFIGQIMTKDNTNTKYFSATVKPLCNMYGNVGSITQEEYTRTITIGGFGSHAGGTCDAEIGNVGDIDIFFVHVNNTVSAGGVRSFGLYDPCYGAFQNTTDNYVQLTKYAVKNNYTPNGIQCPVIMQDANGINIDGTTYPNAIDLNEGTGSGSDKISLDEDIGSGASRTFMTFTATLMILSSLLQFFL</sequence>
<protein>
    <submittedName>
        <fullName evidence="2">Uncharacterized protein</fullName>
    </submittedName>
</protein>
<evidence type="ECO:0000256" key="1">
    <source>
        <dbReference type="SAM" id="SignalP"/>
    </source>
</evidence>
<feature type="chain" id="PRO_5013299458" evidence="1">
    <location>
        <begin position="20"/>
        <end position="222"/>
    </location>
</feature>
<accession>A0A1Y1YKF6</accession>
<evidence type="ECO:0000313" key="2">
    <source>
        <dbReference type="EMBL" id="ORX98495.1"/>
    </source>
</evidence>
<keyword evidence="1" id="KW-0732">Signal</keyword>
<dbReference type="Proteomes" id="UP000193920">
    <property type="component" value="Unassembled WGS sequence"/>
</dbReference>
<name>A0A1Y1YKF6_9FUNG</name>
<dbReference type="OrthoDB" id="2139295at2759"/>
<reference evidence="2 3" key="1">
    <citation type="submission" date="2016-08" db="EMBL/GenBank/DDBJ databases">
        <title>A Parts List for Fungal Cellulosomes Revealed by Comparative Genomics.</title>
        <authorList>
            <consortium name="DOE Joint Genome Institute"/>
            <person name="Haitjema C.H."/>
            <person name="Gilmore S.P."/>
            <person name="Henske J.K."/>
            <person name="Solomon K.V."/>
            <person name="De Groot R."/>
            <person name="Kuo A."/>
            <person name="Mondo S.J."/>
            <person name="Salamov A.A."/>
            <person name="Labutti K."/>
            <person name="Zhao Z."/>
            <person name="Chiniquy J."/>
            <person name="Barry K."/>
            <person name="Brewer H.M."/>
            <person name="Purvine S.O."/>
            <person name="Wright A.T."/>
            <person name="Boxma B."/>
            <person name="Van Alen T."/>
            <person name="Hackstein J.H."/>
            <person name="Baker S.E."/>
            <person name="Grigoriev I.V."/>
            <person name="O'Malley M.A."/>
        </authorList>
    </citation>
    <scope>NUCLEOTIDE SEQUENCE [LARGE SCALE GENOMIC DNA]</scope>
    <source>
        <strain evidence="2 3">G1</strain>
    </source>
</reference>
<keyword evidence="3" id="KW-1185">Reference proteome</keyword>